<dbReference type="EMBL" id="CP003154">
    <property type="protein sequence ID" value="AFL75920.1"/>
    <property type="molecule type" value="Genomic_DNA"/>
</dbReference>
<protein>
    <recommendedName>
        <fullName evidence="4">dTTP/UTP pyrophosphatase</fullName>
        <shortName evidence="4">dTTPase/UTPase</shortName>
        <ecNumber evidence="4">3.6.1.9</ecNumber>
    </recommendedName>
    <alternativeName>
        <fullName evidence="4">Nucleoside triphosphate pyrophosphatase</fullName>
    </alternativeName>
    <alternativeName>
        <fullName evidence="4">Nucleotide pyrophosphatase</fullName>
        <shortName evidence="4">Nucleotide PPase</shortName>
    </alternativeName>
</protein>
<keyword evidence="4" id="KW-0963">Cytoplasm</keyword>
<dbReference type="GO" id="GO:0009117">
    <property type="term" value="P:nucleotide metabolic process"/>
    <property type="evidence" value="ECO:0007669"/>
    <property type="project" value="UniProtKB-KW"/>
</dbReference>
<keyword evidence="2 4" id="KW-0378">Hydrolase</keyword>
<evidence type="ECO:0000256" key="3">
    <source>
        <dbReference type="ARBA" id="ARBA00023080"/>
    </source>
</evidence>
<feature type="site" description="Important for substrate specificity" evidence="4">
    <location>
        <position position="15"/>
    </location>
</feature>
<feature type="site" description="Important for substrate specificity" evidence="4">
    <location>
        <position position="76"/>
    </location>
</feature>
<comment type="cofactor">
    <cofactor evidence="1 4">
        <name>a divalent metal cation</name>
        <dbReference type="ChEBI" id="CHEBI:60240"/>
    </cofactor>
</comment>
<dbReference type="CDD" id="cd00555">
    <property type="entry name" value="Maf"/>
    <property type="match status" value="1"/>
</dbReference>
<comment type="catalytic activity">
    <reaction evidence="4">
        <text>dTTP + H2O = dTMP + diphosphate + H(+)</text>
        <dbReference type="Rhea" id="RHEA:28534"/>
        <dbReference type="ChEBI" id="CHEBI:15377"/>
        <dbReference type="ChEBI" id="CHEBI:15378"/>
        <dbReference type="ChEBI" id="CHEBI:33019"/>
        <dbReference type="ChEBI" id="CHEBI:37568"/>
        <dbReference type="ChEBI" id="CHEBI:63528"/>
        <dbReference type="EC" id="3.6.1.9"/>
    </reaction>
</comment>
<comment type="similarity">
    <text evidence="4">Belongs to the Maf family. YhdE subfamily.</text>
</comment>
<dbReference type="PANTHER" id="PTHR43213">
    <property type="entry name" value="BIFUNCTIONAL DTTP/UTP PYROPHOSPHATASE/METHYLTRANSFERASE PROTEIN-RELATED"/>
    <property type="match status" value="1"/>
</dbReference>
<keyword evidence="6" id="KW-1185">Reference proteome</keyword>
<dbReference type="InterPro" id="IPR003697">
    <property type="entry name" value="Maf-like"/>
</dbReference>
<comment type="catalytic activity">
    <reaction evidence="4">
        <text>UTP + H2O = UMP + diphosphate + H(+)</text>
        <dbReference type="Rhea" id="RHEA:29395"/>
        <dbReference type="ChEBI" id="CHEBI:15377"/>
        <dbReference type="ChEBI" id="CHEBI:15378"/>
        <dbReference type="ChEBI" id="CHEBI:33019"/>
        <dbReference type="ChEBI" id="CHEBI:46398"/>
        <dbReference type="ChEBI" id="CHEBI:57865"/>
        <dbReference type="EC" id="3.6.1.9"/>
    </reaction>
</comment>
<keyword evidence="3 4" id="KW-0546">Nucleotide metabolism</keyword>
<dbReference type="Pfam" id="PF02545">
    <property type="entry name" value="Maf"/>
    <property type="match status" value="1"/>
</dbReference>
<dbReference type="EC" id="3.6.1.9" evidence="4"/>
<gene>
    <name evidence="5" type="ordered locus">Thivi_4099</name>
</gene>
<dbReference type="AlphaFoldDB" id="I3YG02"/>
<sequence length="200" mass="21809">MDAEHQIYLASRSPRRGELLTQIGVRFAAIAADIDEARRPDEPPHAYVRRVALEKGRAGRASLPAGDDRPVLAADTAVIRADVLLGKPRDREDAARMLRLLSGRTHRVLTAVALIAGAREWVEISESRVTFRLIGEEEIQRYWHTGEPLDKAGGYGIQGHGALFVAALDGSYSGVMGLPLFETGRLLERAGIELLPAQAV</sequence>
<dbReference type="SUPFAM" id="SSF52972">
    <property type="entry name" value="ITPase-like"/>
    <property type="match status" value="1"/>
</dbReference>
<comment type="function">
    <text evidence="4">Nucleoside triphosphate pyrophosphatase that hydrolyzes dTTP and UTP. May have a dual role in cell division arrest and in preventing the incorporation of modified nucleotides into cellular nucleic acids.</text>
</comment>
<dbReference type="KEGG" id="tvi:Thivi_4099"/>
<evidence type="ECO:0000256" key="1">
    <source>
        <dbReference type="ARBA" id="ARBA00001968"/>
    </source>
</evidence>
<feature type="site" description="Important for substrate specificity" evidence="4">
    <location>
        <position position="158"/>
    </location>
</feature>
<dbReference type="GO" id="GO:0005737">
    <property type="term" value="C:cytoplasm"/>
    <property type="evidence" value="ECO:0007669"/>
    <property type="project" value="UniProtKB-SubCell"/>
</dbReference>
<evidence type="ECO:0000256" key="2">
    <source>
        <dbReference type="ARBA" id="ARBA00022801"/>
    </source>
</evidence>
<dbReference type="PANTHER" id="PTHR43213:SF5">
    <property type="entry name" value="BIFUNCTIONAL DTTP_UTP PYROPHOSPHATASE_METHYLTRANSFERASE PROTEIN-RELATED"/>
    <property type="match status" value="1"/>
</dbReference>
<reference evidence="5 6" key="1">
    <citation type="submission" date="2012-06" db="EMBL/GenBank/DDBJ databases">
        <title>Complete sequence of Thiocystis violascens DSM 198.</title>
        <authorList>
            <consortium name="US DOE Joint Genome Institute"/>
            <person name="Lucas S."/>
            <person name="Han J."/>
            <person name="Lapidus A."/>
            <person name="Cheng J.-F."/>
            <person name="Goodwin L."/>
            <person name="Pitluck S."/>
            <person name="Peters L."/>
            <person name="Ovchinnikova G."/>
            <person name="Teshima H."/>
            <person name="Detter J.C."/>
            <person name="Han C."/>
            <person name="Tapia R."/>
            <person name="Land M."/>
            <person name="Hauser L."/>
            <person name="Kyrpides N."/>
            <person name="Ivanova N."/>
            <person name="Pagani I."/>
            <person name="Vogl K."/>
            <person name="Liu Z."/>
            <person name="Frigaard N.-U."/>
            <person name="Bryant D."/>
            <person name="Woyke T."/>
        </authorList>
    </citation>
    <scope>NUCLEOTIDE SEQUENCE [LARGE SCALE GENOMIC DNA]</scope>
    <source>
        <strain evidence="6">ATCC 17096 / DSM 198 / 6111</strain>
    </source>
</reference>
<dbReference type="STRING" id="765911.Thivi_4099"/>
<dbReference type="RefSeq" id="WP_014780305.1">
    <property type="nucleotide sequence ID" value="NC_018012.1"/>
</dbReference>
<accession>I3YG02</accession>
<dbReference type="NCBIfam" id="TIGR00172">
    <property type="entry name" value="maf"/>
    <property type="match status" value="1"/>
</dbReference>
<organism evidence="5 6">
    <name type="scientific">Thiocystis violascens (strain ATCC 17096 / DSM 198 / 6111)</name>
    <name type="common">Chromatium violascens</name>
    <dbReference type="NCBI Taxonomy" id="765911"/>
    <lineage>
        <taxon>Bacteria</taxon>
        <taxon>Pseudomonadati</taxon>
        <taxon>Pseudomonadota</taxon>
        <taxon>Gammaproteobacteria</taxon>
        <taxon>Chromatiales</taxon>
        <taxon>Chromatiaceae</taxon>
        <taxon>Thiocystis</taxon>
    </lineage>
</organism>
<comment type="subcellular location">
    <subcellularLocation>
        <location evidence="4">Cytoplasm</location>
    </subcellularLocation>
</comment>
<evidence type="ECO:0000313" key="5">
    <source>
        <dbReference type="EMBL" id="AFL75920.1"/>
    </source>
</evidence>
<evidence type="ECO:0000256" key="4">
    <source>
        <dbReference type="HAMAP-Rule" id="MF_00528"/>
    </source>
</evidence>
<dbReference type="PIRSF" id="PIRSF006305">
    <property type="entry name" value="Maf"/>
    <property type="match status" value="1"/>
</dbReference>
<dbReference type="HOGENOM" id="CLU_040416_2_1_6"/>
<dbReference type="eggNOG" id="COG0424">
    <property type="taxonomic scope" value="Bacteria"/>
</dbReference>
<dbReference type="Gene3D" id="3.90.950.10">
    <property type="match status" value="1"/>
</dbReference>
<feature type="active site" description="Proton acceptor" evidence="4">
    <location>
        <position position="75"/>
    </location>
</feature>
<dbReference type="InterPro" id="IPR029001">
    <property type="entry name" value="ITPase-like_fam"/>
</dbReference>
<evidence type="ECO:0000313" key="6">
    <source>
        <dbReference type="Proteomes" id="UP000006062"/>
    </source>
</evidence>
<dbReference type="GO" id="GO:0036218">
    <property type="term" value="F:dTTP diphosphatase activity"/>
    <property type="evidence" value="ECO:0007669"/>
    <property type="project" value="RHEA"/>
</dbReference>
<name>I3YG02_THIV6</name>
<comment type="caution">
    <text evidence="4">Lacks conserved residue(s) required for the propagation of feature annotation.</text>
</comment>
<dbReference type="HAMAP" id="MF_00528">
    <property type="entry name" value="Maf"/>
    <property type="match status" value="1"/>
</dbReference>
<proteinExistence type="inferred from homology"/>
<dbReference type="GO" id="GO:0036221">
    <property type="term" value="F:UTP diphosphatase activity"/>
    <property type="evidence" value="ECO:0007669"/>
    <property type="project" value="RHEA"/>
</dbReference>
<dbReference type="Proteomes" id="UP000006062">
    <property type="component" value="Chromosome"/>
</dbReference>